<dbReference type="NCBIfam" id="TIGR01640">
    <property type="entry name" value="F_box_assoc_1"/>
    <property type="match status" value="1"/>
</dbReference>
<dbReference type="InterPro" id="IPR013187">
    <property type="entry name" value="F-box-assoc_dom_typ3"/>
</dbReference>
<reference evidence="2 3" key="1">
    <citation type="submission" date="2024-02" db="EMBL/GenBank/DDBJ databases">
        <authorList>
            <person name="Vignale AGUSTIN F."/>
            <person name="Sosa J E."/>
            <person name="Modenutti C."/>
        </authorList>
    </citation>
    <scope>NUCLEOTIDE SEQUENCE [LARGE SCALE GENOMIC DNA]</scope>
</reference>
<organism evidence="2 3">
    <name type="scientific">Ilex paraguariensis</name>
    <name type="common">yerba mate</name>
    <dbReference type="NCBI Taxonomy" id="185542"/>
    <lineage>
        <taxon>Eukaryota</taxon>
        <taxon>Viridiplantae</taxon>
        <taxon>Streptophyta</taxon>
        <taxon>Embryophyta</taxon>
        <taxon>Tracheophyta</taxon>
        <taxon>Spermatophyta</taxon>
        <taxon>Magnoliopsida</taxon>
        <taxon>eudicotyledons</taxon>
        <taxon>Gunneridae</taxon>
        <taxon>Pentapetalae</taxon>
        <taxon>asterids</taxon>
        <taxon>campanulids</taxon>
        <taxon>Aquifoliales</taxon>
        <taxon>Aquifoliaceae</taxon>
        <taxon>Ilex</taxon>
    </lineage>
</organism>
<name>A0ABC8SSE6_9AQUA</name>
<dbReference type="EMBL" id="CAUOFW020003458">
    <property type="protein sequence ID" value="CAK9160069.1"/>
    <property type="molecule type" value="Genomic_DNA"/>
</dbReference>
<protein>
    <recommendedName>
        <fullName evidence="1">F-box domain-containing protein</fullName>
    </recommendedName>
</protein>
<dbReference type="SMART" id="SM00256">
    <property type="entry name" value="FBOX"/>
    <property type="match status" value="1"/>
</dbReference>
<dbReference type="Proteomes" id="UP001642360">
    <property type="component" value="Unassembled WGS sequence"/>
</dbReference>
<sequence>MSKYYETNKAQAVRIGNGLSSLPKEQLPDIINSMDEHPLDIIFDILSRLPVTSLLRFRCVSKPWCNIIDQPRFARMQITRSAEEPTLIFVSKPTDRKSTLCLYSVKEKKGTLQTSENRLVEFDLYRHHAEGSCNGLFYVAGYCSDGSIDIIVSNPLKREPRFARMQITRSAEEPTLIFVSKPTHRKSTLCLYSAKEKKGTLQTSENRLVEFDLYRHHAEGSCNGLFYVAGYCSDGSIDIIVSNPLKREVQRLPPAPVKSQHPGVPFSNGYGMGFDVSTNTFKLVCVFFLESNFEPSTYRFGTLVHTLGTSSWREISQVTPYPLSDKPVFVHGALHWIIHPYLLYDTPEAIIVSFELGKEEFSLISHPNYYSNFLNIFQLVDLNCNLGVADLSCNSKIEIWVMKDYERKQWVKESSIEICGPARILDNRHIEVIGLWKHGDILMRFSCQGFFIYNQNTGLRPTNSSIALLFQSGISSHRGSLISVSKFMTV</sequence>
<comment type="caution">
    <text evidence="2">The sequence shown here is derived from an EMBL/GenBank/DDBJ whole genome shotgun (WGS) entry which is preliminary data.</text>
</comment>
<dbReference type="InterPro" id="IPR001810">
    <property type="entry name" value="F-box_dom"/>
</dbReference>
<keyword evidence="3" id="KW-1185">Reference proteome</keyword>
<dbReference type="SUPFAM" id="SSF81383">
    <property type="entry name" value="F-box domain"/>
    <property type="match status" value="1"/>
</dbReference>
<accession>A0ABC8SSE6</accession>
<proteinExistence type="predicted"/>
<dbReference type="Gene3D" id="1.20.1280.50">
    <property type="match status" value="1"/>
</dbReference>
<dbReference type="InterPro" id="IPR036047">
    <property type="entry name" value="F-box-like_dom_sf"/>
</dbReference>
<dbReference type="Pfam" id="PF08268">
    <property type="entry name" value="FBA_3"/>
    <property type="match status" value="1"/>
</dbReference>
<feature type="domain" description="F-box" evidence="1">
    <location>
        <begin position="31"/>
        <end position="76"/>
    </location>
</feature>
<dbReference type="AlphaFoldDB" id="A0ABC8SSE6"/>
<dbReference type="InterPro" id="IPR050796">
    <property type="entry name" value="SCF_F-box_component"/>
</dbReference>
<dbReference type="Pfam" id="PF00646">
    <property type="entry name" value="F-box"/>
    <property type="match status" value="1"/>
</dbReference>
<dbReference type="PROSITE" id="PS50181">
    <property type="entry name" value="FBOX"/>
    <property type="match status" value="1"/>
</dbReference>
<gene>
    <name evidence="2" type="ORF">ILEXP_LOCUS28796</name>
</gene>
<dbReference type="CDD" id="cd22157">
    <property type="entry name" value="F-box_AtFBW1-like"/>
    <property type="match status" value="1"/>
</dbReference>
<evidence type="ECO:0000259" key="1">
    <source>
        <dbReference type="PROSITE" id="PS50181"/>
    </source>
</evidence>
<evidence type="ECO:0000313" key="3">
    <source>
        <dbReference type="Proteomes" id="UP001642360"/>
    </source>
</evidence>
<dbReference type="PANTHER" id="PTHR31672:SF13">
    <property type="entry name" value="F-BOX PROTEIN CPR30-LIKE"/>
    <property type="match status" value="1"/>
</dbReference>
<evidence type="ECO:0000313" key="2">
    <source>
        <dbReference type="EMBL" id="CAK9160069.1"/>
    </source>
</evidence>
<dbReference type="PANTHER" id="PTHR31672">
    <property type="entry name" value="BNACNNG10540D PROTEIN"/>
    <property type="match status" value="1"/>
</dbReference>
<dbReference type="InterPro" id="IPR017451">
    <property type="entry name" value="F-box-assoc_interact_dom"/>
</dbReference>